<accession>A0ABU3TMF5</accession>
<feature type="transmembrane region" description="Helical" evidence="1">
    <location>
        <begin position="169"/>
        <end position="190"/>
    </location>
</feature>
<dbReference type="RefSeq" id="WP_315999922.1">
    <property type="nucleotide sequence ID" value="NZ_JAWDJT010000016.1"/>
</dbReference>
<reference evidence="2 3" key="1">
    <citation type="submission" date="2023-10" db="EMBL/GenBank/DDBJ databases">
        <title>Hymenobacter endophyticus sp. nov., an isolate from the leaf tissues of wheat.</title>
        <authorList>
            <person name="Dai Y."/>
        </authorList>
    </citation>
    <scope>NUCLEOTIDE SEQUENCE [LARGE SCALE GENOMIC DNA]</scope>
    <source>
        <strain evidence="2 3">ZK17L-C2</strain>
    </source>
</reference>
<keyword evidence="1" id="KW-1133">Transmembrane helix</keyword>
<dbReference type="Proteomes" id="UP001250698">
    <property type="component" value="Unassembled WGS sequence"/>
</dbReference>
<feature type="transmembrane region" description="Helical" evidence="1">
    <location>
        <begin position="103"/>
        <end position="124"/>
    </location>
</feature>
<evidence type="ECO:0000256" key="1">
    <source>
        <dbReference type="SAM" id="Phobius"/>
    </source>
</evidence>
<gene>
    <name evidence="2" type="ORF">ROI90_19300</name>
</gene>
<keyword evidence="1" id="KW-0812">Transmembrane</keyword>
<feature type="transmembrane region" description="Helical" evidence="1">
    <location>
        <begin position="130"/>
        <end position="148"/>
    </location>
</feature>
<sequence>MKLPARRPFFYTLFIATATVLAVWFLGLRQDWSVFKESLISLTILSGAFLSFLSVSLYQGVWVHDNFGNLAEHIRRVPFPEHLSGFDAADLDLDFDAGEGCGAIILGLLAWLVVAVVAVVLLWLFAAIAWAVFIILSAVLYWIFFRALRFALRHGRECRGRLVPSIRYAFLYTVVYMCWLYTIVLVAHYLA</sequence>
<protein>
    <submittedName>
        <fullName evidence="2">Uncharacterized protein</fullName>
    </submittedName>
</protein>
<feature type="transmembrane region" description="Helical" evidence="1">
    <location>
        <begin position="39"/>
        <end position="58"/>
    </location>
</feature>
<evidence type="ECO:0000313" key="3">
    <source>
        <dbReference type="Proteomes" id="UP001250698"/>
    </source>
</evidence>
<proteinExistence type="predicted"/>
<organism evidence="2 3">
    <name type="scientific">Hymenobacter endophyticus</name>
    <dbReference type="NCBI Taxonomy" id="3076335"/>
    <lineage>
        <taxon>Bacteria</taxon>
        <taxon>Pseudomonadati</taxon>
        <taxon>Bacteroidota</taxon>
        <taxon>Cytophagia</taxon>
        <taxon>Cytophagales</taxon>
        <taxon>Hymenobacteraceae</taxon>
        <taxon>Hymenobacter</taxon>
    </lineage>
</organism>
<keyword evidence="1" id="KW-0472">Membrane</keyword>
<dbReference type="EMBL" id="JAWDJT010000016">
    <property type="protein sequence ID" value="MDU0372563.1"/>
    <property type="molecule type" value="Genomic_DNA"/>
</dbReference>
<comment type="caution">
    <text evidence="2">The sequence shown here is derived from an EMBL/GenBank/DDBJ whole genome shotgun (WGS) entry which is preliminary data.</text>
</comment>
<evidence type="ECO:0000313" key="2">
    <source>
        <dbReference type="EMBL" id="MDU0372563.1"/>
    </source>
</evidence>
<name>A0ABU3TMF5_9BACT</name>
<keyword evidence="3" id="KW-1185">Reference proteome</keyword>
<feature type="transmembrane region" description="Helical" evidence="1">
    <location>
        <begin position="9"/>
        <end position="27"/>
    </location>
</feature>